<feature type="domain" description="ABC transmembrane type-2" evidence="9">
    <location>
        <begin position="136"/>
        <end position="371"/>
    </location>
</feature>
<evidence type="ECO:0000256" key="3">
    <source>
        <dbReference type="ARBA" id="ARBA00022448"/>
    </source>
</evidence>
<dbReference type="RefSeq" id="WP_137260589.1">
    <property type="nucleotide sequence ID" value="NZ_SZQL01000002.1"/>
</dbReference>
<dbReference type="PANTHER" id="PTHR30294">
    <property type="entry name" value="MEMBRANE COMPONENT OF ABC TRANSPORTER YHHJ-RELATED"/>
    <property type="match status" value="1"/>
</dbReference>
<feature type="transmembrane region" description="Helical" evidence="8">
    <location>
        <begin position="258"/>
        <end position="279"/>
    </location>
</feature>
<evidence type="ECO:0000256" key="1">
    <source>
        <dbReference type="ARBA" id="ARBA00004651"/>
    </source>
</evidence>
<dbReference type="Proteomes" id="UP000305848">
    <property type="component" value="Unassembled WGS sequence"/>
</dbReference>
<dbReference type="OrthoDB" id="9808686at2"/>
<feature type="transmembrane region" description="Helical" evidence="8">
    <location>
        <begin position="229"/>
        <end position="252"/>
    </location>
</feature>
<keyword evidence="5 8" id="KW-0812">Transmembrane</keyword>
<keyword evidence="7 8" id="KW-0472">Membrane</keyword>
<evidence type="ECO:0000256" key="4">
    <source>
        <dbReference type="ARBA" id="ARBA00022475"/>
    </source>
</evidence>
<keyword evidence="4" id="KW-1003">Cell membrane</keyword>
<dbReference type="PANTHER" id="PTHR30294:SF29">
    <property type="entry name" value="MULTIDRUG ABC TRANSPORTER PERMEASE YBHS-RELATED"/>
    <property type="match status" value="1"/>
</dbReference>
<comment type="subcellular location">
    <subcellularLocation>
        <location evidence="1">Cell membrane</location>
        <topology evidence="1">Multi-pass membrane protein</topology>
    </subcellularLocation>
</comment>
<evidence type="ECO:0000313" key="10">
    <source>
        <dbReference type="EMBL" id="TKK70990.1"/>
    </source>
</evidence>
<dbReference type="AlphaFoldDB" id="A0A4U3L7F2"/>
<evidence type="ECO:0000256" key="2">
    <source>
        <dbReference type="ARBA" id="ARBA00007783"/>
    </source>
</evidence>
<keyword evidence="11" id="KW-1185">Reference proteome</keyword>
<dbReference type="InterPro" id="IPR051449">
    <property type="entry name" value="ABC-2_transporter_component"/>
</dbReference>
<name>A0A4U3L7F2_9BACT</name>
<organism evidence="10 11">
    <name type="scientific">Ilyomonas limi</name>
    <dbReference type="NCBI Taxonomy" id="2575867"/>
    <lineage>
        <taxon>Bacteria</taxon>
        <taxon>Pseudomonadati</taxon>
        <taxon>Bacteroidota</taxon>
        <taxon>Chitinophagia</taxon>
        <taxon>Chitinophagales</taxon>
        <taxon>Chitinophagaceae</taxon>
        <taxon>Ilyomonas</taxon>
    </lineage>
</organism>
<feature type="transmembrane region" description="Helical" evidence="8">
    <location>
        <begin position="179"/>
        <end position="202"/>
    </location>
</feature>
<proteinExistence type="inferred from homology"/>
<feature type="transmembrane region" description="Helical" evidence="8">
    <location>
        <begin position="20"/>
        <end position="40"/>
    </location>
</feature>
<protein>
    <submittedName>
        <fullName evidence="10">ABC transporter permease</fullName>
    </submittedName>
</protein>
<dbReference type="GO" id="GO:0140359">
    <property type="term" value="F:ABC-type transporter activity"/>
    <property type="evidence" value="ECO:0007669"/>
    <property type="project" value="InterPro"/>
</dbReference>
<evidence type="ECO:0000256" key="6">
    <source>
        <dbReference type="ARBA" id="ARBA00022989"/>
    </source>
</evidence>
<feature type="transmembrane region" description="Helical" evidence="8">
    <location>
        <begin position="346"/>
        <end position="366"/>
    </location>
</feature>
<dbReference type="PROSITE" id="PS51012">
    <property type="entry name" value="ABC_TM2"/>
    <property type="match status" value="1"/>
</dbReference>
<evidence type="ECO:0000256" key="7">
    <source>
        <dbReference type="ARBA" id="ARBA00023136"/>
    </source>
</evidence>
<keyword evidence="6 8" id="KW-1133">Transmembrane helix</keyword>
<comment type="caution">
    <text evidence="10">The sequence shown here is derived from an EMBL/GenBank/DDBJ whole genome shotgun (WGS) entry which is preliminary data.</text>
</comment>
<dbReference type="Pfam" id="PF12698">
    <property type="entry name" value="ABC2_membrane_3"/>
    <property type="match status" value="1"/>
</dbReference>
<feature type="transmembrane region" description="Helical" evidence="8">
    <location>
        <begin position="291"/>
        <end position="310"/>
    </location>
</feature>
<dbReference type="InterPro" id="IPR047817">
    <property type="entry name" value="ABC2_TM_bact-type"/>
</dbReference>
<dbReference type="GO" id="GO:0005886">
    <property type="term" value="C:plasma membrane"/>
    <property type="evidence" value="ECO:0007669"/>
    <property type="project" value="UniProtKB-SubCell"/>
</dbReference>
<accession>A0A4U3L7F2</accession>
<dbReference type="EMBL" id="SZQL01000002">
    <property type="protein sequence ID" value="TKK70990.1"/>
    <property type="molecule type" value="Genomic_DNA"/>
</dbReference>
<evidence type="ECO:0000313" key="11">
    <source>
        <dbReference type="Proteomes" id="UP000305848"/>
    </source>
</evidence>
<dbReference type="Gene3D" id="3.40.1710.10">
    <property type="entry name" value="abc type-2 transporter like domain"/>
    <property type="match status" value="1"/>
</dbReference>
<keyword evidence="3" id="KW-0813">Transport</keyword>
<sequence length="372" mass="42414">MRTLRFLLQKEFKQVFRDPAILRIIFMMPIIQLLVLPWAADYEVKNIKLAIVDHDHSDYSRQFISKVTASGYFQLDQYTTSYNKAVEEVEKENADIVVEIPVHFEKDLVKESKAPLFMAVNAINGVKAVLGASYLQSIVQDYNNEIRQQWMQLPRFSPQTTIEITSSNWFNPLMDYKLFMVPGILVLLVTMVGSFLAALNIVKEKEVGTIEQINVTPIKKYQFILGKLIPFWVLGLLILTIGLAISLIVYGIHPAGSFLTIYAFAAVYLLVVLGLGLLISTYCNTQQQAMLISFFLMMIFILLGGLYTPIESMPQWAQWIAKFNPVSYFIEVMRRVVLKGSSLADIAPQIGIILLFAFVLNGWATWNYRKRS</sequence>
<evidence type="ECO:0000256" key="8">
    <source>
        <dbReference type="SAM" id="Phobius"/>
    </source>
</evidence>
<comment type="similarity">
    <text evidence="2">Belongs to the ABC-2 integral membrane protein family.</text>
</comment>
<evidence type="ECO:0000259" key="9">
    <source>
        <dbReference type="PROSITE" id="PS51012"/>
    </source>
</evidence>
<dbReference type="InterPro" id="IPR013525">
    <property type="entry name" value="ABC2_TM"/>
</dbReference>
<evidence type="ECO:0000256" key="5">
    <source>
        <dbReference type="ARBA" id="ARBA00022692"/>
    </source>
</evidence>
<gene>
    <name evidence="10" type="ORF">FC093_04735</name>
</gene>
<reference evidence="10 11" key="1">
    <citation type="submission" date="2019-05" db="EMBL/GenBank/DDBJ databases">
        <title>Panacibacter sp. strain 17mud1-8 Genome sequencing and assembly.</title>
        <authorList>
            <person name="Chhetri G."/>
        </authorList>
    </citation>
    <scope>NUCLEOTIDE SEQUENCE [LARGE SCALE GENOMIC DNA]</scope>
    <source>
        <strain evidence="10 11">17mud1-8</strain>
    </source>
</reference>